<evidence type="ECO:0000256" key="4">
    <source>
        <dbReference type="ARBA" id="ARBA00023242"/>
    </source>
</evidence>
<reference evidence="7 8" key="1">
    <citation type="journal article" date="2020" name="Microbiol. Resour. Announc.">
        <title>Draft Genome Sequence of a Cladosporium Species Isolated from the Mesophotic Ascidian Didemnum maculosum.</title>
        <authorList>
            <person name="Gioti A."/>
            <person name="Siaperas R."/>
            <person name="Nikolaivits E."/>
            <person name="Le Goff G."/>
            <person name="Ouazzani J."/>
            <person name="Kotoulas G."/>
            <person name="Topakas E."/>
        </authorList>
    </citation>
    <scope>NUCLEOTIDE SEQUENCE [LARGE SCALE GENOMIC DNA]</scope>
    <source>
        <strain evidence="7 8">TM138-S3</strain>
    </source>
</reference>
<comment type="caution">
    <text evidence="7">The sequence shown here is derived from an EMBL/GenBank/DDBJ whole genome shotgun (WGS) entry which is preliminary data.</text>
</comment>
<evidence type="ECO:0000256" key="1">
    <source>
        <dbReference type="ARBA" id="ARBA00004123"/>
    </source>
</evidence>
<comment type="subcellular location">
    <subcellularLocation>
        <location evidence="1">Nucleus</location>
    </subcellularLocation>
</comment>
<dbReference type="AlphaFoldDB" id="A0AB34KUL9"/>
<dbReference type="Gene3D" id="4.10.240.10">
    <property type="entry name" value="Zn(2)-C6 fungal-type DNA-binding domain"/>
    <property type="match status" value="1"/>
</dbReference>
<evidence type="ECO:0000256" key="5">
    <source>
        <dbReference type="SAM" id="MobiDB-lite"/>
    </source>
</evidence>
<feature type="region of interest" description="Disordered" evidence="5">
    <location>
        <begin position="97"/>
        <end position="161"/>
    </location>
</feature>
<sequence>MPERGRLVLAACGQCRRSKIRCDGERPECGSCKHRRTQCVYSTQPGETRTGALRSENERLRTTNGSLVEFLWKLKYSSPSQAQALIENFDSVESLLSSTEEASPRPAAPQDFETTLRRNDSTEEKSDHASGPTSHSPSRTRRKRPSSAPDATIGRASLHNVGLARVDSSTNPVLHRGKVSDTKAITTSGLESSQWGGLQLSLQSNSSKIRSGFFTKQACISEIFVCHSTEEFESLLAEFDRPQERPIQDDALCEMCAIAATCGQYARDLLQADLLDYWYDSAKVYFDECIQTSPLKAIKVSALLGLYNLLNKSTVSLAYFDFGLSLSSRLLQQWKNQESAVSPTEVQNVNRIRRSMTFCNGWLQATLGFLSPIDHSDNVSIAETTPSPNERDFIQDIVTSVAILKARTLRVLWGCRSASDLLDSIQPLEENLRTWYGRLPHAAQLKQLSTGSYMPLKTSIYYAHLLHMGATMLIFRRCLAMLRDPRDREELSEEQQESLEITLHDGINAAQHTARILFLVREASQSVRHCWITIYQSYVSGIILCYYGSRLRLCDLQQEANESLELADQVLQVLAFCAELDPVARKFQEILSTHQSILRQAPRHTSPTGSISSASSQASRKRPSADPVLRELLLDTFTGDTELHQTSAQMLDHLLNPYADTGACSSQATDQQLCTPPESLRSRGLEFPKKPQPLTASMLNQEDGYFVDSHQPSGWLPQRSSRTYVQNARKLGVLG</sequence>
<name>A0AB34KUL9_9PEZI</name>
<dbReference type="SUPFAM" id="SSF57701">
    <property type="entry name" value="Zn2/Cys6 DNA-binding domain"/>
    <property type="match status" value="1"/>
</dbReference>
<dbReference type="RefSeq" id="XP_069231583.1">
    <property type="nucleotide sequence ID" value="XM_069371348.1"/>
</dbReference>
<keyword evidence="2" id="KW-0479">Metal-binding</keyword>
<dbReference type="SMART" id="SM00066">
    <property type="entry name" value="GAL4"/>
    <property type="match status" value="1"/>
</dbReference>
<dbReference type="Proteomes" id="UP000803884">
    <property type="component" value="Unassembled WGS sequence"/>
</dbReference>
<keyword evidence="3" id="KW-0238">DNA-binding</keyword>
<dbReference type="GO" id="GO:0008270">
    <property type="term" value="F:zinc ion binding"/>
    <property type="evidence" value="ECO:0007669"/>
    <property type="project" value="InterPro"/>
</dbReference>
<dbReference type="GO" id="GO:0003677">
    <property type="term" value="F:DNA binding"/>
    <property type="evidence" value="ECO:0007669"/>
    <property type="project" value="UniProtKB-KW"/>
</dbReference>
<dbReference type="InterPro" id="IPR036864">
    <property type="entry name" value="Zn2-C6_fun-type_DNA-bd_sf"/>
</dbReference>
<dbReference type="PROSITE" id="PS50048">
    <property type="entry name" value="ZN2_CY6_FUNGAL_2"/>
    <property type="match status" value="1"/>
</dbReference>
<dbReference type="CDD" id="cd12148">
    <property type="entry name" value="fungal_TF_MHR"/>
    <property type="match status" value="1"/>
</dbReference>
<dbReference type="GO" id="GO:0000981">
    <property type="term" value="F:DNA-binding transcription factor activity, RNA polymerase II-specific"/>
    <property type="evidence" value="ECO:0007669"/>
    <property type="project" value="InterPro"/>
</dbReference>
<evidence type="ECO:0000313" key="8">
    <source>
        <dbReference type="Proteomes" id="UP000803884"/>
    </source>
</evidence>
<feature type="compositionally biased region" description="Low complexity" evidence="5">
    <location>
        <begin position="605"/>
        <end position="618"/>
    </location>
</feature>
<dbReference type="GO" id="GO:0005634">
    <property type="term" value="C:nucleus"/>
    <property type="evidence" value="ECO:0007669"/>
    <property type="project" value="UniProtKB-SubCell"/>
</dbReference>
<dbReference type="PANTHER" id="PTHR46910:SF3">
    <property type="entry name" value="HALOTOLERANCE PROTEIN 9-RELATED"/>
    <property type="match status" value="1"/>
</dbReference>
<dbReference type="CDD" id="cd00067">
    <property type="entry name" value="GAL4"/>
    <property type="match status" value="1"/>
</dbReference>
<dbReference type="PROSITE" id="PS00463">
    <property type="entry name" value="ZN2_CY6_FUNGAL_1"/>
    <property type="match status" value="1"/>
</dbReference>
<dbReference type="Pfam" id="PF00172">
    <property type="entry name" value="Zn_clus"/>
    <property type="match status" value="1"/>
</dbReference>
<dbReference type="InterPro" id="IPR001138">
    <property type="entry name" value="Zn2Cys6_DnaBD"/>
</dbReference>
<proteinExistence type="predicted"/>
<feature type="region of interest" description="Disordered" evidence="5">
    <location>
        <begin position="598"/>
        <end position="625"/>
    </location>
</feature>
<feature type="domain" description="Zn(2)-C6 fungal-type" evidence="6">
    <location>
        <begin position="11"/>
        <end position="41"/>
    </location>
</feature>
<protein>
    <recommendedName>
        <fullName evidence="6">Zn(2)-C6 fungal-type domain-containing protein</fullName>
    </recommendedName>
</protein>
<evidence type="ECO:0000256" key="2">
    <source>
        <dbReference type="ARBA" id="ARBA00022723"/>
    </source>
</evidence>
<evidence type="ECO:0000256" key="3">
    <source>
        <dbReference type="ARBA" id="ARBA00023125"/>
    </source>
</evidence>
<evidence type="ECO:0000313" key="7">
    <source>
        <dbReference type="EMBL" id="KAL1588478.1"/>
    </source>
</evidence>
<dbReference type="GeneID" id="96004186"/>
<dbReference type="EMBL" id="JAAQHG020000007">
    <property type="protein sequence ID" value="KAL1588478.1"/>
    <property type="molecule type" value="Genomic_DNA"/>
</dbReference>
<feature type="compositionally biased region" description="Basic and acidic residues" evidence="5">
    <location>
        <begin position="114"/>
        <end position="128"/>
    </location>
</feature>
<dbReference type="InterPro" id="IPR050987">
    <property type="entry name" value="AtrR-like"/>
</dbReference>
<accession>A0AB34KUL9</accession>
<keyword evidence="8" id="KW-1185">Reference proteome</keyword>
<gene>
    <name evidence="7" type="ORF">WHR41_02742</name>
</gene>
<dbReference type="PANTHER" id="PTHR46910">
    <property type="entry name" value="TRANSCRIPTION FACTOR PDR1"/>
    <property type="match status" value="1"/>
</dbReference>
<evidence type="ECO:0000259" key="6">
    <source>
        <dbReference type="PROSITE" id="PS50048"/>
    </source>
</evidence>
<keyword evidence="4" id="KW-0539">Nucleus</keyword>
<organism evidence="7 8">
    <name type="scientific">Cladosporium halotolerans</name>
    <dbReference type="NCBI Taxonomy" id="1052096"/>
    <lineage>
        <taxon>Eukaryota</taxon>
        <taxon>Fungi</taxon>
        <taxon>Dikarya</taxon>
        <taxon>Ascomycota</taxon>
        <taxon>Pezizomycotina</taxon>
        <taxon>Dothideomycetes</taxon>
        <taxon>Dothideomycetidae</taxon>
        <taxon>Cladosporiales</taxon>
        <taxon>Cladosporiaceae</taxon>
        <taxon>Cladosporium</taxon>
    </lineage>
</organism>